<evidence type="ECO:0000256" key="2">
    <source>
        <dbReference type="ARBA" id="ARBA00023002"/>
    </source>
</evidence>
<evidence type="ECO:0000313" key="4">
    <source>
        <dbReference type="Proteomes" id="UP000518188"/>
    </source>
</evidence>
<sequence length="285" mass="29877">MTALDELVRYDGKHVVVTGCGSGIGAEVTRALGELGARVTGLDIRPPDHLPDEFIELDLADPESVDRAAGAVDGPVDALFNVAGVSSGIGNPLLVVRINFLGTRQFTEAVEQRIAAGGSITSVSSLAASGYRENRGTTAGLIRTRSVDEGLRWCADHPEALADGGYRLSKEAMILYGMWRATELGARGIRINCTGPGVTDTPILDQLRSAYGQRYLDSFTTPLGRNSEAAEQASLLAFLGSPAASYVTGQVIWADGGILAQREAALVDAVDGTVGDTADDSVQRS</sequence>
<dbReference type="SUPFAM" id="SSF51735">
    <property type="entry name" value="NAD(P)-binding Rossmann-fold domains"/>
    <property type="match status" value="1"/>
</dbReference>
<comment type="similarity">
    <text evidence="1">Belongs to the short-chain dehydrogenases/reductases (SDR) family.</text>
</comment>
<organism evidence="3 4">
    <name type="scientific">Mycolicibacterium septicum DSM 44393</name>
    <dbReference type="NCBI Taxonomy" id="1341646"/>
    <lineage>
        <taxon>Bacteria</taxon>
        <taxon>Bacillati</taxon>
        <taxon>Actinomycetota</taxon>
        <taxon>Actinomycetes</taxon>
        <taxon>Mycobacteriales</taxon>
        <taxon>Mycobacteriaceae</taxon>
        <taxon>Mycolicibacterium</taxon>
    </lineage>
</organism>
<dbReference type="PRINTS" id="PR00081">
    <property type="entry name" value="GDHRDH"/>
</dbReference>
<keyword evidence="2 3" id="KW-0560">Oxidoreductase</keyword>
<dbReference type="Pfam" id="PF00106">
    <property type="entry name" value="adh_short"/>
    <property type="match status" value="1"/>
</dbReference>
<reference evidence="3 4" key="1">
    <citation type="submission" date="2020-04" db="EMBL/GenBank/DDBJ databases">
        <title>MicrobeNet Type strains.</title>
        <authorList>
            <person name="Nicholson A.C."/>
        </authorList>
    </citation>
    <scope>NUCLEOTIDE SEQUENCE [LARGE SCALE GENOMIC DNA]</scope>
    <source>
        <strain evidence="3 4">ATCC 700731</strain>
    </source>
</reference>
<proteinExistence type="inferred from homology"/>
<dbReference type="InterPro" id="IPR036291">
    <property type="entry name" value="NAD(P)-bd_dom_sf"/>
</dbReference>
<dbReference type="GO" id="GO:0050268">
    <property type="term" value="F:coniferyl-alcohol dehydrogenase activity"/>
    <property type="evidence" value="ECO:0007669"/>
    <property type="project" value="UniProtKB-EC"/>
</dbReference>
<accession>A0A7X6RZ81</accession>
<comment type="caution">
    <text evidence="3">The sequence shown here is derived from an EMBL/GenBank/DDBJ whole genome shotgun (WGS) entry which is preliminary data.</text>
</comment>
<evidence type="ECO:0000313" key="3">
    <source>
        <dbReference type="EMBL" id="NKZ14391.1"/>
    </source>
</evidence>
<dbReference type="PANTHER" id="PTHR42760:SF133">
    <property type="entry name" value="3-OXOACYL-[ACYL-CARRIER-PROTEIN] REDUCTASE"/>
    <property type="match status" value="1"/>
</dbReference>
<dbReference type="InterPro" id="IPR002347">
    <property type="entry name" value="SDR_fam"/>
</dbReference>
<protein>
    <submittedName>
        <fullName evidence="3">Coniferyl-alcohol dehydrogenase</fullName>
        <ecNumber evidence="3">1.1.1.194</ecNumber>
    </submittedName>
</protein>
<dbReference type="AlphaFoldDB" id="A0A7X6RZ81"/>
<dbReference type="EMBL" id="JAAXPJ010000012">
    <property type="protein sequence ID" value="NKZ14391.1"/>
    <property type="molecule type" value="Genomic_DNA"/>
</dbReference>
<dbReference type="Proteomes" id="UP000518188">
    <property type="component" value="Unassembled WGS sequence"/>
</dbReference>
<dbReference type="Pfam" id="PF13561">
    <property type="entry name" value="adh_short_C2"/>
    <property type="match status" value="1"/>
</dbReference>
<dbReference type="RefSeq" id="WP_044522229.1">
    <property type="nucleotide sequence ID" value="NZ_HG322953.1"/>
</dbReference>
<dbReference type="NCBIfam" id="NF009092">
    <property type="entry name" value="PRK12428.1"/>
    <property type="match status" value="1"/>
</dbReference>
<dbReference type="EC" id="1.1.1.194" evidence="3"/>
<dbReference type="PANTHER" id="PTHR42760">
    <property type="entry name" value="SHORT-CHAIN DEHYDROGENASES/REDUCTASES FAMILY MEMBER"/>
    <property type="match status" value="1"/>
</dbReference>
<dbReference type="Gene3D" id="3.40.50.720">
    <property type="entry name" value="NAD(P)-binding Rossmann-like Domain"/>
    <property type="match status" value="1"/>
</dbReference>
<gene>
    <name evidence="3" type="ORF">HGA11_25745</name>
</gene>
<name>A0A7X6RZ81_9MYCO</name>
<evidence type="ECO:0000256" key="1">
    <source>
        <dbReference type="ARBA" id="ARBA00006484"/>
    </source>
</evidence>